<feature type="transmembrane region" description="Helical" evidence="1">
    <location>
        <begin position="21"/>
        <end position="43"/>
    </location>
</feature>
<accession>A0A9W8RHV0</accession>
<keyword evidence="3" id="KW-1185">Reference proteome</keyword>
<dbReference type="EMBL" id="JAOQAV010000002">
    <property type="protein sequence ID" value="KAJ4196587.1"/>
    <property type="molecule type" value="Genomic_DNA"/>
</dbReference>
<sequence length="110" mass="12664">MPLQNSKQEVVRKRLYAPQRILLNFAYPVLHGMTALYCVRLSINPGPVPLATESQETHLLSRGRAALFLFPFSSILQPFLRLGWYLYRGIRQAYPCLRVIDWRSRSGACV</sequence>
<keyword evidence="1" id="KW-1133">Transmembrane helix</keyword>
<evidence type="ECO:0000313" key="3">
    <source>
        <dbReference type="Proteomes" id="UP001152087"/>
    </source>
</evidence>
<dbReference type="Proteomes" id="UP001152087">
    <property type="component" value="Unassembled WGS sequence"/>
</dbReference>
<evidence type="ECO:0000313" key="2">
    <source>
        <dbReference type="EMBL" id="KAJ4196587.1"/>
    </source>
</evidence>
<keyword evidence="1" id="KW-0812">Transmembrane</keyword>
<dbReference type="AlphaFoldDB" id="A0A9W8RHV0"/>
<keyword evidence="1" id="KW-0472">Membrane</keyword>
<feature type="transmembrane region" description="Helical" evidence="1">
    <location>
        <begin position="63"/>
        <end position="84"/>
    </location>
</feature>
<reference evidence="2" key="1">
    <citation type="submission" date="2022-09" db="EMBL/GenBank/DDBJ databases">
        <title>Fusarium specimens isolated from Avocado Roots.</title>
        <authorList>
            <person name="Stajich J."/>
            <person name="Roper C."/>
            <person name="Heimlech-Rivalta G."/>
        </authorList>
    </citation>
    <scope>NUCLEOTIDE SEQUENCE</scope>
    <source>
        <strain evidence="2">A02</strain>
    </source>
</reference>
<evidence type="ECO:0000256" key="1">
    <source>
        <dbReference type="SAM" id="Phobius"/>
    </source>
</evidence>
<name>A0A9W8RHV0_9HYPO</name>
<protein>
    <submittedName>
        <fullName evidence="2">Uncharacterized protein</fullName>
    </submittedName>
</protein>
<gene>
    <name evidence="2" type="ORF">NW755_14954</name>
</gene>
<organism evidence="2 3">
    <name type="scientific">Fusarium falciforme</name>
    <dbReference type="NCBI Taxonomy" id="195108"/>
    <lineage>
        <taxon>Eukaryota</taxon>
        <taxon>Fungi</taxon>
        <taxon>Dikarya</taxon>
        <taxon>Ascomycota</taxon>
        <taxon>Pezizomycotina</taxon>
        <taxon>Sordariomycetes</taxon>
        <taxon>Hypocreomycetidae</taxon>
        <taxon>Hypocreales</taxon>
        <taxon>Nectriaceae</taxon>
        <taxon>Fusarium</taxon>
        <taxon>Fusarium solani species complex</taxon>
    </lineage>
</organism>
<comment type="caution">
    <text evidence="2">The sequence shown here is derived from an EMBL/GenBank/DDBJ whole genome shotgun (WGS) entry which is preliminary data.</text>
</comment>
<proteinExistence type="predicted"/>